<dbReference type="PROSITE" id="PS50041">
    <property type="entry name" value="C_TYPE_LECTIN_2"/>
    <property type="match status" value="4"/>
</dbReference>
<evidence type="ECO:0000313" key="4">
    <source>
        <dbReference type="RefSeq" id="XP_005106095.1"/>
    </source>
</evidence>
<dbReference type="Gene3D" id="3.10.100.10">
    <property type="entry name" value="Mannose-Binding Protein A, subunit A"/>
    <property type="match status" value="4"/>
</dbReference>
<keyword evidence="1" id="KW-0732">Signal</keyword>
<feature type="chain" id="PRO_5045625361" evidence="1">
    <location>
        <begin position="26"/>
        <end position="599"/>
    </location>
</feature>
<dbReference type="InterPro" id="IPR050111">
    <property type="entry name" value="C-type_lectin/snaclec_domain"/>
</dbReference>
<dbReference type="SUPFAM" id="SSF56436">
    <property type="entry name" value="C-type lectin-like"/>
    <property type="match status" value="4"/>
</dbReference>
<gene>
    <name evidence="4" type="primary">LOC101855362</name>
</gene>
<keyword evidence="3" id="KW-1185">Reference proteome</keyword>
<accession>A0ABM0K0T8</accession>
<feature type="domain" description="C-type lectin" evidence="2">
    <location>
        <begin position="38"/>
        <end position="158"/>
    </location>
</feature>
<feature type="domain" description="C-type lectin" evidence="2">
    <location>
        <begin position="179"/>
        <end position="307"/>
    </location>
</feature>
<evidence type="ECO:0000259" key="2">
    <source>
        <dbReference type="PROSITE" id="PS50041"/>
    </source>
</evidence>
<sequence>MGKITMSLLPFLALAVVLCSDSVAADTPFQCRSGWVSAMGSCYLFNNDTRVIFDRAVAFCDGQNFGSKLLTIQSDQEKQWINTQISKYPDVEMWWTSYKGVDFDGNILIAKDEPNGLTNLTIVTEPDDTDHTQNCVELAELGLFRDEDCSSLRRPICEVEKKSSTSACPSVARFLPVPFGTSCYYYSYSYSTKLTWQDAQAKCQDFSIGTNKGHLLSIGGRDELDFVQKTLMPRLKYLSGQHWTGLNDKMTEGHYVYEDGTQVSSYLIPWMSSRNLASNTDTCFKLNQGSKVYPTSCNVYEYGLICKEKAVPMPETQCPNYWLRAADSCYYPSYDQKNWQDASKFCSDQGAHLLKIDSDDELRWLDTVNMWSRPNFYSGYWTGLNNIQTKQKYVWQDKSEPSKGYVAWARTYSATGNYRCTAFYPGRDYTRFVSCDGRYSSGCQYVKPSGGKCLTGWTEKFNKCYKVVKDTSTFVSSLISCYQDIKRQNSNSQIAVDRLTVENAAVLTFIKGLATNANVYSLYLGLNDLNVYGEFRWGWSNTPVNMTLLNFDTEPDHQDTQNCVSIFQGGFSITDRCDRKKNYICEKEKKWIPGAASTN</sequence>
<evidence type="ECO:0000313" key="3">
    <source>
        <dbReference type="Proteomes" id="UP000694888"/>
    </source>
</evidence>
<name>A0ABM0K0T8_APLCA</name>
<dbReference type="SMART" id="SM00034">
    <property type="entry name" value="CLECT"/>
    <property type="match status" value="4"/>
</dbReference>
<organism evidence="3 4">
    <name type="scientific">Aplysia californica</name>
    <name type="common">California sea hare</name>
    <dbReference type="NCBI Taxonomy" id="6500"/>
    <lineage>
        <taxon>Eukaryota</taxon>
        <taxon>Metazoa</taxon>
        <taxon>Spiralia</taxon>
        <taxon>Lophotrochozoa</taxon>
        <taxon>Mollusca</taxon>
        <taxon>Gastropoda</taxon>
        <taxon>Heterobranchia</taxon>
        <taxon>Euthyneura</taxon>
        <taxon>Tectipleura</taxon>
        <taxon>Aplysiida</taxon>
        <taxon>Aplysioidea</taxon>
        <taxon>Aplysiidae</taxon>
        <taxon>Aplysia</taxon>
    </lineage>
</organism>
<evidence type="ECO:0000256" key="1">
    <source>
        <dbReference type="SAM" id="SignalP"/>
    </source>
</evidence>
<protein>
    <submittedName>
        <fullName evidence="4">C-type mannose receptor 2 isoform X1</fullName>
    </submittedName>
</protein>
<dbReference type="GeneID" id="101855362"/>
<dbReference type="PANTHER" id="PTHR22803">
    <property type="entry name" value="MANNOSE, PHOSPHOLIPASE, LECTIN RECEPTOR RELATED"/>
    <property type="match status" value="1"/>
</dbReference>
<dbReference type="InterPro" id="IPR001304">
    <property type="entry name" value="C-type_lectin-like"/>
</dbReference>
<feature type="domain" description="C-type lectin" evidence="2">
    <location>
        <begin position="460"/>
        <end position="586"/>
    </location>
</feature>
<dbReference type="Pfam" id="PF00059">
    <property type="entry name" value="Lectin_C"/>
    <property type="match status" value="4"/>
</dbReference>
<feature type="signal peptide" evidence="1">
    <location>
        <begin position="1"/>
        <end position="25"/>
    </location>
</feature>
<dbReference type="InterPro" id="IPR016186">
    <property type="entry name" value="C-type_lectin-like/link_sf"/>
</dbReference>
<feature type="domain" description="C-type lectin" evidence="2">
    <location>
        <begin position="325"/>
        <end position="444"/>
    </location>
</feature>
<keyword evidence="4" id="KW-0675">Receptor</keyword>
<dbReference type="InterPro" id="IPR016187">
    <property type="entry name" value="CTDL_fold"/>
</dbReference>
<dbReference type="RefSeq" id="XP_005106095.1">
    <property type="nucleotide sequence ID" value="XM_005106038.3"/>
</dbReference>
<dbReference type="Proteomes" id="UP000694888">
    <property type="component" value="Unplaced"/>
</dbReference>
<proteinExistence type="predicted"/>
<dbReference type="CDD" id="cd00037">
    <property type="entry name" value="CLECT"/>
    <property type="match status" value="3"/>
</dbReference>
<reference evidence="4" key="1">
    <citation type="submission" date="2025-08" db="UniProtKB">
        <authorList>
            <consortium name="RefSeq"/>
        </authorList>
    </citation>
    <scope>IDENTIFICATION</scope>
</reference>